<evidence type="ECO:0000256" key="1">
    <source>
        <dbReference type="SAM" id="Phobius"/>
    </source>
</evidence>
<sequence length="209" mass="21857">MEDRGLRFVRGWIGALVCTCLAVASHTIADGMTPPLAIVGLVLAVSGAVCTALASTNFSLARTTLAVVLSQGLYHAVFGLFGHQSATGHLQESGTHAGHGAHSIVLSVGQVLPPSAVAEPSLGYLMPISHLLAAVLTIAALRKGELAARSLVDSILLYVPRRILSYRAWQPLVDPRSRAVSSPMPVARLDVLLPALRRRGPPGGSAFAY</sequence>
<protein>
    <recommendedName>
        <fullName evidence="4">MFS transporter</fullName>
    </recommendedName>
</protein>
<proteinExistence type="predicted"/>
<keyword evidence="1" id="KW-0812">Transmembrane</keyword>
<keyword evidence="1" id="KW-0472">Membrane</keyword>
<dbReference type="Proteomes" id="UP001296993">
    <property type="component" value="Unassembled WGS sequence"/>
</dbReference>
<name>A0ABS4XFK5_9MICC</name>
<dbReference type="EMBL" id="JAGIOF010000001">
    <property type="protein sequence ID" value="MBP2387230.1"/>
    <property type="molecule type" value="Genomic_DNA"/>
</dbReference>
<evidence type="ECO:0000313" key="3">
    <source>
        <dbReference type="Proteomes" id="UP001296993"/>
    </source>
</evidence>
<keyword evidence="1" id="KW-1133">Transmembrane helix</keyword>
<comment type="caution">
    <text evidence="2">The sequence shown here is derived from an EMBL/GenBank/DDBJ whole genome shotgun (WGS) entry which is preliminary data.</text>
</comment>
<dbReference type="RefSeq" id="WP_209999405.1">
    <property type="nucleotide sequence ID" value="NZ_BAAAJY010000005.1"/>
</dbReference>
<feature type="transmembrane region" description="Helical" evidence="1">
    <location>
        <begin position="12"/>
        <end position="29"/>
    </location>
</feature>
<accession>A0ABS4XFK5</accession>
<keyword evidence="3" id="KW-1185">Reference proteome</keyword>
<gene>
    <name evidence="2" type="ORF">JOF47_002741</name>
</gene>
<organism evidence="2 3">
    <name type="scientific">Paeniglutamicibacter kerguelensis</name>
    <dbReference type="NCBI Taxonomy" id="254788"/>
    <lineage>
        <taxon>Bacteria</taxon>
        <taxon>Bacillati</taxon>
        <taxon>Actinomycetota</taxon>
        <taxon>Actinomycetes</taxon>
        <taxon>Micrococcales</taxon>
        <taxon>Micrococcaceae</taxon>
        <taxon>Paeniglutamicibacter</taxon>
    </lineage>
</organism>
<reference evidence="2 3" key="1">
    <citation type="submission" date="2021-03" db="EMBL/GenBank/DDBJ databases">
        <title>Sequencing the genomes of 1000 actinobacteria strains.</title>
        <authorList>
            <person name="Klenk H.-P."/>
        </authorList>
    </citation>
    <scope>NUCLEOTIDE SEQUENCE [LARGE SCALE GENOMIC DNA]</scope>
    <source>
        <strain evidence="2 3">DSM 15797</strain>
    </source>
</reference>
<evidence type="ECO:0008006" key="4">
    <source>
        <dbReference type="Google" id="ProtNLM"/>
    </source>
</evidence>
<feature type="transmembrane region" description="Helical" evidence="1">
    <location>
        <begin position="35"/>
        <end position="53"/>
    </location>
</feature>
<evidence type="ECO:0000313" key="2">
    <source>
        <dbReference type="EMBL" id="MBP2387230.1"/>
    </source>
</evidence>